<evidence type="ECO:0000256" key="1">
    <source>
        <dbReference type="SAM" id="MobiDB-lite"/>
    </source>
</evidence>
<gene>
    <name evidence="2" type="ORF">RFI_15066</name>
</gene>
<dbReference type="EMBL" id="ASPP01011012">
    <property type="protein sequence ID" value="ETO22135.1"/>
    <property type="molecule type" value="Genomic_DNA"/>
</dbReference>
<keyword evidence="3" id="KW-1185">Reference proteome</keyword>
<sequence length="187" mass="19580">MGDDETESHEDKEAKSKDNMSLNVVSSVIETGGGMNQGLQNRNPSCGNFGHLMSLPGASPFTPGGLTPQLPLFGGTDNSGGIGFVLPPNLLSYVPQNNNTSAWLTCTSGGDNTFGGPFRKKRKLDNGMVVGNEDSNNFVDSHNNAGGNAFGNVIVSGLSGQPLVNIIPVDFNRDFSVTQSPLLTPPL</sequence>
<proteinExistence type="predicted"/>
<evidence type="ECO:0000313" key="2">
    <source>
        <dbReference type="EMBL" id="ETO22135.1"/>
    </source>
</evidence>
<protein>
    <submittedName>
        <fullName evidence="2">Uncharacterized protein</fullName>
    </submittedName>
</protein>
<dbReference type="AlphaFoldDB" id="X6N774"/>
<feature type="compositionally biased region" description="Basic and acidic residues" evidence="1">
    <location>
        <begin position="9"/>
        <end position="18"/>
    </location>
</feature>
<comment type="caution">
    <text evidence="2">The sequence shown here is derived from an EMBL/GenBank/DDBJ whole genome shotgun (WGS) entry which is preliminary data.</text>
</comment>
<feature type="region of interest" description="Disordered" evidence="1">
    <location>
        <begin position="1"/>
        <end position="20"/>
    </location>
</feature>
<reference evidence="2 3" key="1">
    <citation type="journal article" date="2013" name="Curr. Biol.">
        <title>The Genome of the Foraminiferan Reticulomyxa filosa.</title>
        <authorList>
            <person name="Glockner G."/>
            <person name="Hulsmann N."/>
            <person name="Schleicher M."/>
            <person name="Noegel A.A."/>
            <person name="Eichinger L."/>
            <person name="Gallinger C."/>
            <person name="Pawlowski J."/>
            <person name="Sierra R."/>
            <person name="Euteneuer U."/>
            <person name="Pillet L."/>
            <person name="Moustafa A."/>
            <person name="Platzer M."/>
            <person name="Groth M."/>
            <person name="Szafranski K."/>
            <person name="Schliwa M."/>
        </authorList>
    </citation>
    <scope>NUCLEOTIDE SEQUENCE [LARGE SCALE GENOMIC DNA]</scope>
</reference>
<dbReference type="Proteomes" id="UP000023152">
    <property type="component" value="Unassembled WGS sequence"/>
</dbReference>
<evidence type="ECO:0000313" key="3">
    <source>
        <dbReference type="Proteomes" id="UP000023152"/>
    </source>
</evidence>
<organism evidence="2 3">
    <name type="scientific">Reticulomyxa filosa</name>
    <dbReference type="NCBI Taxonomy" id="46433"/>
    <lineage>
        <taxon>Eukaryota</taxon>
        <taxon>Sar</taxon>
        <taxon>Rhizaria</taxon>
        <taxon>Retaria</taxon>
        <taxon>Foraminifera</taxon>
        <taxon>Monothalamids</taxon>
        <taxon>Reticulomyxidae</taxon>
        <taxon>Reticulomyxa</taxon>
    </lineage>
</organism>
<accession>X6N774</accession>
<name>X6N774_RETFI</name>
<feature type="non-terminal residue" evidence="2">
    <location>
        <position position="187"/>
    </location>
</feature>